<dbReference type="InterPro" id="IPR036942">
    <property type="entry name" value="Beta-barrel_TonB_sf"/>
</dbReference>
<feature type="domain" description="TonB-dependent receptor plug" evidence="14">
    <location>
        <begin position="115"/>
        <end position="216"/>
    </location>
</feature>
<keyword evidence="4 10" id="KW-0812">Transmembrane</keyword>
<reference evidence="15 16" key="1">
    <citation type="submission" date="2018-10" db="EMBL/GenBank/DDBJ databases">
        <authorList>
            <person name="Chen X."/>
        </authorList>
    </citation>
    <scope>NUCLEOTIDE SEQUENCE [LARGE SCALE GENOMIC DNA]</scope>
    <source>
        <strain evidence="15 16">YIM 102668</strain>
    </source>
</reference>
<keyword evidence="8 15" id="KW-0675">Receptor</keyword>
<evidence type="ECO:0000256" key="10">
    <source>
        <dbReference type="PROSITE-ProRule" id="PRU01360"/>
    </source>
</evidence>
<evidence type="ECO:0000256" key="8">
    <source>
        <dbReference type="ARBA" id="ARBA00023170"/>
    </source>
</evidence>
<dbReference type="Pfam" id="PF00593">
    <property type="entry name" value="TonB_dep_Rec_b-barrel"/>
    <property type="match status" value="1"/>
</dbReference>
<evidence type="ECO:0000256" key="1">
    <source>
        <dbReference type="ARBA" id="ARBA00004571"/>
    </source>
</evidence>
<comment type="caution">
    <text evidence="15">The sequence shown here is derived from an EMBL/GenBank/DDBJ whole genome shotgun (WGS) entry which is preliminary data.</text>
</comment>
<dbReference type="Pfam" id="PF13715">
    <property type="entry name" value="CarbopepD_reg_2"/>
    <property type="match status" value="1"/>
</dbReference>
<dbReference type="Gene3D" id="2.60.40.1120">
    <property type="entry name" value="Carboxypeptidase-like, regulatory domain"/>
    <property type="match status" value="1"/>
</dbReference>
<evidence type="ECO:0000256" key="7">
    <source>
        <dbReference type="ARBA" id="ARBA00023136"/>
    </source>
</evidence>
<dbReference type="EMBL" id="RDOJ01000006">
    <property type="protein sequence ID" value="RLZ10655.1"/>
    <property type="molecule type" value="Genomic_DNA"/>
</dbReference>
<evidence type="ECO:0000256" key="12">
    <source>
        <dbReference type="SAM" id="SignalP"/>
    </source>
</evidence>
<accession>A0A3L9MC78</accession>
<dbReference type="InterPro" id="IPR000531">
    <property type="entry name" value="Beta-barrel_TonB"/>
</dbReference>
<keyword evidence="16" id="KW-1185">Reference proteome</keyword>
<dbReference type="SUPFAM" id="SSF56935">
    <property type="entry name" value="Porins"/>
    <property type="match status" value="1"/>
</dbReference>
<evidence type="ECO:0000256" key="5">
    <source>
        <dbReference type="ARBA" id="ARBA00022729"/>
    </source>
</evidence>
<evidence type="ECO:0000259" key="14">
    <source>
        <dbReference type="Pfam" id="PF07715"/>
    </source>
</evidence>
<feature type="domain" description="TonB-dependent receptor-like beta-barrel" evidence="13">
    <location>
        <begin position="361"/>
        <end position="760"/>
    </location>
</feature>
<evidence type="ECO:0000256" key="9">
    <source>
        <dbReference type="ARBA" id="ARBA00023237"/>
    </source>
</evidence>
<organism evidence="15 16">
    <name type="scientific">Faecalibacter macacae</name>
    <dbReference type="NCBI Taxonomy" id="1859289"/>
    <lineage>
        <taxon>Bacteria</taxon>
        <taxon>Pseudomonadati</taxon>
        <taxon>Bacteroidota</taxon>
        <taxon>Flavobacteriia</taxon>
        <taxon>Flavobacteriales</taxon>
        <taxon>Weeksellaceae</taxon>
        <taxon>Faecalibacter</taxon>
    </lineage>
</organism>
<dbReference type="PANTHER" id="PTHR30069:SF29">
    <property type="entry name" value="HEMOGLOBIN AND HEMOGLOBIN-HAPTOGLOBIN-BINDING PROTEIN 1-RELATED"/>
    <property type="match status" value="1"/>
</dbReference>
<keyword evidence="3 10" id="KW-1134">Transmembrane beta strand</keyword>
<keyword evidence="2 10" id="KW-0813">Transport</keyword>
<keyword evidence="9 10" id="KW-0998">Cell outer membrane</keyword>
<sequence length="794" mass="90774">MSFSLKSAVIAAIMCSNANAQHTITGQIIDQNQKPIPFVTIEFNNEAHQTDALGKFYVTNLTNGTYNLYINEQGYSPIHKQIIINQSQNLQFVLVHDHSYSLNQVDVIAHKHDFTTGNSEHIDQKYVRENYAGSLAKSLENMAGVNASGIGSAASKPIIRGLGFNRLLVSENGIKQEGQQWGADHGLEIDALNIEEVEVIKGPATLEYGNEAIAGVIRIKNNQIPTKNSSKTNLGLMYQSVNDNYITSINHQTRGDKFFYKLKGTYSDFADYRTTTDKIRYLDRWMPIYNNRVKNTAGQEMNVQGQVGYVDQQFRSILTVSNVNQKMGFFPGSHGVPSLDRLTHDGNYRNVDFPHQKVNHFKVISENEFKIDTKNLIKFNFGYQNNHRQEISAFHTHYSNQEAPTVDPDLELDFKLSTYDAQVKFEHTHNQNFKTIIGGQTQIQDNRIAGYNYLLPQYNRNIYSGYLIEEFQKAKTWKVTAGIRFDYADFDSNGYFDETLYNYLIGKEYAPAIANFYAERSQDISRSFTNWNGMIGATFQPNDFWDFNLNVGTNFRLPTAIELGSNGIHHGSFRHERGDANLDSEKGYAIDFKATYHKNNWDIAVSPYAYYFSNYIFLKPSGQFSILPHGGQIYQYTQSKALLTGFEVNVKKRFTDNLDAQVIYEFVNNRQLTEDNELSYFLPFTPPNTLFSKIDYRIDQPISIFDNFEFNVSGRYAFEQSNIAQNEDITKDYFLLGAGIKTNILINNFKATLTVQGSNLLNKKYYNHTSFYRALQLPEQARNIQVMLSIPFGK</sequence>
<evidence type="ECO:0000256" key="2">
    <source>
        <dbReference type="ARBA" id="ARBA00022448"/>
    </source>
</evidence>
<dbReference type="InterPro" id="IPR008969">
    <property type="entry name" value="CarboxyPept-like_regulatory"/>
</dbReference>
<dbReference type="RefSeq" id="WP_121934240.1">
    <property type="nucleotide sequence ID" value="NZ_RDOJ01000006.1"/>
</dbReference>
<feature type="signal peptide" evidence="12">
    <location>
        <begin position="1"/>
        <end position="20"/>
    </location>
</feature>
<keyword evidence="7 10" id="KW-0472">Membrane</keyword>
<dbReference type="InterPro" id="IPR037066">
    <property type="entry name" value="Plug_dom_sf"/>
</dbReference>
<protein>
    <submittedName>
        <fullName evidence="15">TonB-dependent receptor</fullName>
    </submittedName>
</protein>
<evidence type="ECO:0000256" key="4">
    <source>
        <dbReference type="ARBA" id="ARBA00022692"/>
    </source>
</evidence>
<dbReference type="GO" id="GO:0015344">
    <property type="term" value="F:siderophore uptake transmembrane transporter activity"/>
    <property type="evidence" value="ECO:0007669"/>
    <property type="project" value="TreeGrafter"/>
</dbReference>
<dbReference type="Gene3D" id="2.170.130.10">
    <property type="entry name" value="TonB-dependent receptor, plug domain"/>
    <property type="match status" value="1"/>
</dbReference>
<dbReference type="PANTHER" id="PTHR30069">
    <property type="entry name" value="TONB-DEPENDENT OUTER MEMBRANE RECEPTOR"/>
    <property type="match status" value="1"/>
</dbReference>
<dbReference type="InterPro" id="IPR039426">
    <property type="entry name" value="TonB-dep_rcpt-like"/>
</dbReference>
<evidence type="ECO:0000256" key="6">
    <source>
        <dbReference type="ARBA" id="ARBA00023077"/>
    </source>
</evidence>
<dbReference type="Pfam" id="PF07715">
    <property type="entry name" value="Plug"/>
    <property type="match status" value="1"/>
</dbReference>
<dbReference type="AlphaFoldDB" id="A0A3L9MC78"/>
<evidence type="ECO:0000256" key="3">
    <source>
        <dbReference type="ARBA" id="ARBA00022452"/>
    </source>
</evidence>
<gene>
    <name evidence="15" type="ORF">EAH69_05790</name>
</gene>
<dbReference type="GO" id="GO:0009279">
    <property type="term" value="C:cell outer membrane"/>
    <property type="evidence" value="ECO:0007669"/>
    <property type="project" value="UniProtKB-SubCell"/>
</dbReference>
<keyword evidence="6 11" id="KW-0798">TonB box</keyword>
<name>A0A3L9MC78_9FLAO</name>
<evidence type="ECO:0000313" key="15">
    <source>
        <dbReference type="EMBL" id="RLZ10655.1"/>
    </source>
</evidence>
<evidence type="ECO:0000256" key="11">
    <source>
        <dbReference type="RuleBase" id="RU003357"/>
    </source>
</evidence>
<comment type="similarity">
    <text evidence="10 11">Belongs to the TonB-dependent receptor family.</text>
</comment>
<dbReference type="GO" id="GO:0044718">
    <property type="term" value="P:siderophore transmembrane transport"/>
    <property type="evidence" value="ECO:0007669"/>
    <property type="project" value="TreeGrafter"/>
</dbReference>
<dbReference type="Proteomes" id="UP000275348">
    <property type="component" value="Unassembled WGS sequence"/>
</dbReference>
<feature type="chain" id="PRO_5018204499" evidence="12">
    <location>
        <begin position="21"/>
        <end position="794"/>
    </location>
</feature>
<dbReference type="Gene3D" id="2.40.170.20">
    <property type="entry name" value="TonB-dependent receptor, beta-barrel domain"/>
    <property type="match status" value="1"/>
</dbReference>
<evidence type="ECO:0000313" key="16">
    <source>
        <dbReference type="Proteomes" id="UP000275348"/>
    </source>
</evidence>
<keyword evidence="5 12" id="KW-0732">Signal</keyword>
<dbReference type="SUPFAM" id="SSF49464">
    <property type="entry name" value="Carboxypeptidase regulatory domain-like"/>
    <property type="match status" value="1"/>
</dbReference>
<dbReference type="OrthoDB" id="9795928at2"/>
<evidence type="ECO:0000259" key="13">
    <source>
        <dbReference type="Pfam" id="PF00593"/>
    </source>
</evidence>
<comment type="subcellular location">
    <subcellularLocation>
        <location evidence="1 10">Cell outer membrane</location>
        <topology evidence="1 10">Multi-pass membrane protein</topology>
    </subcellularLocation>
</comment>
<dbReference type="InterPro" id="IPR012910">
    <property type="entry name" value="Plug_dom"/>
</dbReference>
<dbReference type="PROSITE" id="PS52016">
    <property type="entry name" value="TONB_DEPENDENT_REC_3"/>
    <property type="match status" value="1"/>
</dbReference>
<proteinExistence type="inferred from homology"/>